<dbReference type="GO" id="GO:0005216">
    <property type="term" value="F:monoatomic ion channel activity"/>
    <property type="evidence" value="ECO:0007669"/>
    <property type="project" value="InterPro"/>
</dbReference>
<dbReference type="VEuPathDB" id="FungiDB:FUN_021227"/>
<keyword evidence="1" id="KW-0677">Repeat</keyword>
<dbReference type="PANTHER" id="PTHR10582">
    <property type="entry name" value="TRANSIENT RECEPTOR POTENTIAL ION CHANNEL PROTEIN"/>
    <property type="match status" value="1"/>
</dbReference>
<accession>A0A2N1MFA7</accession>
<reference evidence="4 5" key="1">
    <citation type="submission" date="2016-04" db="EMBL/GenBank/DDBJ databases">
        <title>Genome analyses suggest a sexual origin of heterokaryosis in a supposedly ancient asexual fungus.</title>
        <authorList>
            <person name="Ropars J."/>
            <person name="Sedzielewska K."/>
            <person name="Noel J."/>
            <person name="Charron P."/>
            <person name="Farinelli L."/>
            <person name="Marton T."/>
            <person name="Kruger M."/>
            <person name="Pelin A."/>
            <person name="Brachmann A."/>
            <person name="Corradi N."/>
        </authorList>
    </citation>
    <scope>NUCLEOTIDE SEQUENCE [LARGE SCALE GENOMIC DNA]</scope>
    <source>
        <strain evidence="4 5">C2</strain>
    </source>
</reference>
<evidence type="ECO:0008006" key="6">
    <source>
        <dbReference type="Google" id="ProtNLM"/>
    </source>
</evidence>
<dbReference type="EMBL" id="LLXL01002641">
    <property type="protein sequence ID" value="PKK60312.1"/>
    <property type="molecule type" value="Genomic_DNA"/>
</dbReference>
<dbReference type="PANTHER" id="PTHR10582:SF2">
    <property type="entry name" value="INACTIVE"/>
    <property type="match status" value="1"/>
</dbReference>
<dbReference type="InterPro" id="IPR036322">
    <property type="entry name" value="WD40_repeat_dom_sf"/>
</dbReference>
<name>A0A2N1MFA7_9GLOM</name>
<proteinExistence type="predicted"/>
<sequence length="994" mass="117484">MGDENDVDNGIVPHNLRDSNNAHNGKQVSLVALSPNGKYVVTYSEDNESIERWIVIDSELILDPEARLSPVEESAGYIHEIKVNDSKVVCYIRNSRINVLQMSNEHHQIKLHRWEPKKINFKKNGDFILSNKYKILIYHSKHDKMSNVLSLVSSHELSSYNDVINGMFIDDDNIWGISSNYLFHWDLETFKLKFSYSLGFTTEYWNEEFTVITKGNLIAVNYHNEINEIAIFLKDVHFPIRNIQLKSSDMKIEFCEVQNNFYLLAFNIPKKNENQNIILYSIIGINKHIDASKIFNNEDSENDSKNNFILYKYNSESKEAFGLVNGKFSYVNLPDLNWYKFFEPHKEEDDFVGWNNYLCQASEASEINYYNDTLAFPDMENIRSLIANKRENTNSFMDMILIDFNNQKYKWKIDLENSILSVYNDEELLCSKDMSYLKDLLNWEILNNNTLALLIYNFITIYEYDFSNKNIKIQYQFYKNEGLNIKDFSGPILPIDNDSPDEFVISSIIKDERCLARYGLTLLPILIESSNPKLTCYIEDIYNKCIKLVKEDPKGNMKFLNIITSFMNDLYKKHPDYITKFISEMFMILDPYNEKINSDEDYSYFCTFSQEIEISKITRSKFFELFNFFQNLYYLFLSYLPGSKPIQCITLIVPYIDYSRYPLEYSWWKEIFYPQSNSVFVNTSIKEFYTNWNGEAVINFKWNTFGRIYYFIIWLIFMGFLVCFTIASYPTNSITQEIRIKLYQTSIAFGFFHLLFELRQFFWNSKKYVLSIWNLFDLSAYFSATIASIYWIKYDDIPDWALSISCLLLDLKFLLFFRVFEYFVDENGNILKETLIQVPSENTNLFYSYPTSLLATYLFLTGNQNSLSPWAPNPTTENTILFLLVAVFSFLIVIYLMNLFIGLLNIAIEEDNDRASYLVQKAEVIAEIELFYLLSHQKRWGTWFPEVIYYQVDIKKARKYIKEAIKNGEWKKDDWPEMRNKILKLLNIEDAIKD</sequence>
<dbReference type="GO" id="GO:0005886">
    <property type="term" value="C:plasma membrane"/>
    <property type="evidence" value="ECO:0007669"/>
    <property type="project" value="TreeGrafter"/>
</dbReference>
<reference evidence="4 5" key="2">
    <citation type="submission" date="2017-10" db="EMBL/GenBank/DDBJ databases">
        <title>Extensive intraspecific genome diversity in a model arbuscular mycorrhizal fungus.</title>
        <authorList>
            <person name="Chen E.C.H."/>
            <person name="Morin E."/>
            <person name="Baudet D."/>
            <person name="Noel J."/>
            <person name="Ndikumana S."/>
            <person name="Charron P."/>
            <person name="St-Onge C."/>
            <person name="Giorgi J."/>
            <person name="Grigoriev I.V."/>
            <person name="Roux C."/>
            <person name="Martin F.M."/>
            <person name="Corradi N."/>
        </authorList>
    </citation>
    <scope>NUCLEOTIDE SEQUENCE [LARGE SCALE GENOMIC DNA]</scope>
    <source>
        <strain evidence="4 5">C2</strain>
    </source>
</reference>
<feature type="transmembrane region" description="Helical" evidence="3">
    <location>
        <begin position="708"/>
        <end position="728"/>
    </location>
</feature>
<dbReference type="GO" id="GO:0098703">
    <property type="term" value="P:calcium ion import across plasma membrane"/>
    <property type="evidence" value="ECO:0007669"/>
    <property type="project" value="TreeGrafter"/>
</dbReference>
<feature type="transmembrane region" description="Helical" evidence="3">
    <location>
        <begin position="880"/>
        <end position="908"/>
    </location>
</feature>
<keyword evidence="3" id="KW-1133">Transmembrane helix</keyword>
<evidence type="ECO:0000313" key="5">
    <source>
        <dbReference type="Proteomes" id="UP000233469"/>
    </source>
</evidence>
<feature type="transmembrane region" description="Helical" evidence="3">
    <location>
        <begin position="844"/>
        <end position="860"/>
    </location>
</feature>
<dbReference type="Proteomes" id="UP000233469">
    <property type="component" value="Unassembled WGS sequence"/>
</dbReference>
<evidence type="ECO:0000313" key="4">
    <source>
        <dbReference type="EMBL" id="PKK60312.1"/>
    </source>
</evidence>
<feature type="transmembrane region" description="Helical" evidence="3">
    <location>
        <begin position="768"/>
        <end position="794"/>
    </location>
</feature>
<comment type="caution">
    <text evidence="4">The sequence shown here is derived from an EMBL/GenBank/DDBJ whole genome shotgun (WGS) entry which is preliminary data.</text>
</comment>
<evidence type="ECO:0000256" key="2">
    <source>
        <dbReference type="SAM" id="MobiDB-lite"/>
    </source>
</evidence>
<dbReference type="VEuPathDB" id="FungiDB:RhiirFUN_003041"/>
<keyword evidence="3" id="KW-0472">Membrane</keyword>
<feature type="transmembrane region" description="Helical" evidence="3">
    <location>
        <begin position="800"/>
        <end position="824"/>
    </location>
</feature>
<dbReference type="InterPro" id="IPR024862">
    <property type="entry name" value="TRPV"/>
</dbReference>
<dbReference type="VEuPathDB" id="FungiDB:RhiirA1_464618"/>
<evidence type="ECO:0000256" key="3">
    <source>
        <dbReference type="SAM" id="Phobius"/>
    </source>
</evidence>
<keyword evidence="3" id="KW-0812">Transmembrane</keyword>
<organism evidence="4 5">
    <name type="scientific">Rhizophagus irregularis</name>
    <dbReference type="NCBI Taxonomy" id="588596"/>
    <lineage>
        <taxon>Eukaryota</taxon>
        <taxon>Fungi</taxon>
        <taxon>Fungi incertae sedis</taxon>
        <taxon>Mucoromycota</taxon>
        <taxon>Glomeromycotina</taxon>
        <taxon>Glomeromycetes</taxon>
        <taxon>Glomerales</taxon>
        <taxon>Glomeraceae</taxon>
        <taxon>Rhizophagus</taxon>
    </lineage>
</organism>
<dbReference type="SUPFAM" id="SSF50978">
    <property type="entry name" value="WD40 repeat-like"/>
    <property type="match status" value="1"/>
</dbReference>
<evidence type="ECO:0000256" key="1">
    <source>
        <dbReference type="ARBA" id="ARBA00022737"/>
    </source>
</evidence>
<protein>
    <recommendedName>
        <fullName evidence="6">Ion transport domain-containing protein</fullName>
    </recommendedName>
</protein>
<feature type="region of interest" description="Disordered" evidence="2">
    <location>
        <begin position="1"/>
        <end position="23"/>
    </location>
</feature>
<gene>
    <name evidence="4" type="ORF">RhiirC2_793511</name>
</gene>
<dbReference type="AlphaFoldDB" id="A0A2N1MFA7"/>